<dbReference type="PANTHER" id="PTHR10584:SF166">
    <property type="entry name" value="RIBOKINASE"/>
    <property type="match status" value="1"/>
</dbReference>
<reference evidence="14 15" key="1">
    <citation type="submission" date="2021-03" db="EMBL/GenBank/DDBJ databases">
        <title>Microbacterium pauli sp. nov., isolated from microfiltered milk.</title>
        <authorList>
            <person name="Bellassi P."/>
            <person name="Fontana A."/>
            <person name="Callegari M.L."/>
            <person name="Lorenzo M."/>
            <person name="Cappa F."/>
        </authorList>
    </citation>
    <scope>NUCLEOTIDE SEQUENCE [LARGE SCALE GENOMIC DNA]</scope>
    <source>
        <strain evidence="14 15">DSM 18909</strain>
    </source>
</reference>
<comment type="pathway">
    <text evidence="12">Carbohydrate metabolism; D-ribose degradation; D-ribose 5-phosphate from beta-D-ribopyranose: step 2/2.</text>
</comment>
<dbReference type="InterPro" id="IPR029056">
    <property type="entry name" value="Ribokinase-like"/>
</dbReference>
<name>A0ABS5XVK8_9MICO</name>
<evidence type="ECO:0000256" key="11">
    <source>
        <dbReference type="ARBA" id="ARBA00023277"/>
    </source>
</evidence>
<evidence type="ECO:0000256" key="2">
    <source>
        <dbReference type="ARBA" id="ARBA00012035"/>
    </source>
</evidence>
<dbReference type="EC" id="2.7.1.15" evidence="2 12"/>
<keyword evidence="12" id="KW-0963">Cytoplasm</keyword>
<comment type="activity regulation">
    <text evidence="12">Activated by a monovalent cation that binds near, but not in, the active site. The most likely occupant of the site in vivo is potassium. Ion binding induces a conformational change that may alter substrate affinity.</text>
</comment>
<feature type="binding site" evidence="12">
    <location>
        <position position="263"/>
    </location>
    <ligand>
        <name>K(+)</name>
        <dbReference type="ChEBI" id="CHEBI:29103"/>
    </ligand>
</feature>
<dbReference type="EMBL" id="JAFLHG010000009">
    <property type="protein sequence ID" value="MBT8798570.1"/>
    <property type="molecule type" value="Genomic_DNA"/>
</dbReference>
<comment type="similarity">
    <text evidence="1">Belongs to the carbohydrate kinase pfkB family.</text>
</comment>
<comment type="subunit">
    <text evidence="12">Homodimer.</text>
</comment>
<keyword evidence="8 12" id="KW-0067">ATP-binding</keyword>
<feature type="binding site" evidence="12">
    <location>
        <begin position="42"/>
        <end position="46"/>
    </location>
    <ligand>
        <name>substrate</name>
    </ligand>
</feature>
<feature type="active site" description="Proton acceptor" evidence="12">
    <location>
        <position position="230"/>
    </location>
</feature>
<comment type="subcellular location">
    <subcellularLocation>
        <location evidence="12">Cytoplasm</location>
    </subcellularLocation>
</comment>
<dbReference type="HAMAP" id="MF_01987">
    <property type="entry name" value="Ribokinase"/>
    <property type="match status" value="1"/>
</dbReference>
<dbReference type="Pfam" id="PF00294">
    <property type="entry name" value="PfkB"/>
    <property type="match status" value="1"/>
</dbReference>
<proteinExistence type="inferred from homology"/>
<feature type="binding site" evidence="12">
    <location>
        <position position="137"/>
    </location>
    <ligand>
        <name>substrate</name>
    </ligand>
</feature>
<dbReference type="InterPro" id="IPR002139">
    <property type="entry name" value="Ribo/fructo_kinase"/>
</dbReference>
<comment type="catalytic activity">
    <reaction evidence="12">
        <text>D-ribose + ATP = D-ribose 5-phosphate + ADP + H(+)</text>
        <dbReference type="Rhea" id="RHEA:13697"/>
        <dbReference type="ChEBI" id="CHEBI:15378"/>
        <dbReference type="ChEBI" id="CHEBI:30616"/>
        <dbReference type="ChEBI" id="CHEBI:47013"/>
        <dbReference type="ChEBI" id="CHEBI:78346"/>
        <dbReference type="ChEBI" id="CHEBI:456216"/>
        <dbReference type="EC" id="2.7.1.15"/>
    </reaction>
</comment>
<comment type="cofactor">
    <cofactor evidence="12">
        <name>Mg(2+)</name>
        <dbReference type="ChEBI" id="CHEBI:18420"/>
    </cofactor>
    <text evidence="12">Requires a divalent cation, most likely magnesium in vivo, as an electrophilic catalyst to aid phosphoryl group transfer. It is the chelate of the metal and the nucleotide that is the actual substrate.</text>
</comment>
<sequence length="286" mass="28688">MTPSPAVTVVGSINVDLTIRVSRLPGPGETVGAGTLTREPGGKGANQAVALQRLGASVTLVGAVGEDADGSWACANLERVGVSTAGVVRSSAAATGTAVVLVDDAGENQIVVCPGANDLVSHRGVELWTDPILAQLEVPLDTVVDLASAARGFLAINTAPAQQLPQEVIERTDLFIANAGEYQQIPGLRSARLVAVTDGARGATLLAAGVEIARATSPKVVAVSTVGAGDAFSAALVLGLVRGLSPTAALAAACAAGSDAVTDAAAQPALRHLDDYLRATYEEGSR</sequence>
<dbReference type="Gene3D" id="3.40.1190.20">
    <property type="match status" value="1"/>
</dbReference>
<evidence type="ECO:0000256" key="6">
    <source>
        <dbReference type="ARBA" id="ARBA00022741"/>
    </source>
</evidence>
<comment type="caution">
    <text evidence="14">The sequence shown here is derived from an EMBL/GenBank/DDBJ whole genome shotgun (WGS) entry which is preliminary data.</text>
</comment>
<dbReference type="RefSeq" id="WP_215487807.1">
    <property type="nucleotide sequence ID" value="NZ_BAAAPJ010000004.1"/>
</dbReference>
<organism evidence="14 15">
    <name type="scientific">Microbacterium flavum</name>
    <dbReference type="NCBI Taxonomy" id="415216"/>
    <lineage>
        <taxon>Bacteria</taxon>
        <taxon>Bacillati</taxon>
        <taxon>Actinomycetota</taxon>
        <taxon>Actinomycetes</taxon>
        <taxon>Micrococcales</taxon>
        <taxon>Microbacteriaceae</taxon>
        <taxon>Microbacterium</taxon>
    </lineage>
</organism>
<comment type="similarity">
    <text evidence="12">Belongs to the carbohydrate kinase PfkB family. Ribokinase subfamily.</text>
</comment>
<evidence type="ECO:0000256" key="8">
    <source>
        <dbReference type="ARBA" id="ARBA00022840"/>
    </source>
</evidence>
<dbReference type="CDD" id="cd01174">
    <property type="entry name" value="ribokinase"/>
    <property type="match status" value="1"/>
</dbReference>
<feature type="binding site" evidence="12">
    <location>
        <position position="230"/>
    </location>
    <ligand>
        <name>substrate</name>
    </ligand>
</feature>
<evidence type="ECO:0000313" key="15">
    <source>
        <dbReference type="Proteomes" id="UP000740605"/>
    </source>
</evidence>
<comment type="caution">
    <text evidence="12">Lacks conserved residue(s) required for the propagation of feature annotation.</text>
</comment>
<accession>A0ABS5XVK8</accession>
<feature type="domain" description="Carbohydrate kinase PfkB" evidence="13">
    <location>
        <begin position="7"/>
        <end position="269"/>
    </location>
</feature>
<dbReference type="PANTHER" id="PTHR10584">
    <property type="entry name" value="SUGAR KINASE"/>
    <property type="match status" value="1"/>
</dbReference>
<dbReference type="InterPro" id="IPR011611">
    <property type="entry name" value="PfkB_dom"/>
</dbReference>
<dbReference type="Proteomes" id="UP000740605">
    <property type="component" value="Unassembled WGS sequence"/>
</dbReference>
<protein>
    <recommendedName>
        <fullName evidence="3 12">Ribokinase</fullName>
        <shortName evidence="12">RK</shortName>
        <ecNumber evidence="2 12">2.7.1.15</ecNumber>
    </recommendedName>
</protein>
<dbReference type="InterPro" id="IPR002173">
    <property type="entry name" value="Carboh/pur_kinase_PfkB_CS"/>
</dbReference>
<dbReference type="InterPro" id="IPR011877">
    <property type="entry name" value="Ribokinase"/>
</dbReference>
<keyword evidence="9 12" id="KW-0460">Magnesium</keyword>
<gene>
    <name evidence="12" type="primary">rbsK</name>
    <name evidence="14" type="ORF">J0P97_10855</name>
</gene>
<dbReference type="PRINTS" id="PR00990">
    <property type="entry name" value="RIBOKINASE"/>
</dbReference>
<evidence type="ECO:0000313" key="14">
    <source>
        <dbReference type="EMBL" id="MBT8798570.1"/>
    </source>
</evidence>
<feature type="binding site" evidence="12">
    <location>
        <position position="226"/>
    </location>
    <ligand>
        <name>K(+)</name>
        <dbReference type="ChEBI" id="CHEBI:29103"/>
    </ligand>
</feature>
<feature type="binding site" evidence="12">
    <location>
        <position position="260"/>
    </location>
    <ligand>
        <name>K(+)</name>
        <dbReference type="ChEBI" id="CHEBI:29103"/>
    </ligand>
</feature>
<keyword evidence="7 12" id="KW-0418">Kinase</keyword>
<evidence type="ECO:0000256" key="12">
    <source>
        <dbReference type="HAMAP-Rule" id="MF_01987"/>
    </source>
</evidence>
<feature type="binding site" evidence="12">
    <location>
        <begin position="229"/>
        <end position="230"/>
    </location>
    <ligand>
        <name>ATP</name>
        <dbReference type="ChEBI" id="CHEBI:30616"/>
    </ligand>
</feature>
<dbReference type="PROSITE" id="PS00583">
    <property type="entry name" value="PFKB_KINASES_1"/>
    <property type="match status" value="1"/>
</dbReference>
<keyword evidence="6 12" id="KW-0547">Nucleotide-binding</keyword>
<evidence type="ECO:0000256" key="4">
    <source>
        <dbReference type="ARBA" id="ARBA00022679"/>
    </source>
</evidence>
<feature type="binding site" evidence="12">
    <location>
        <begin position="14"/>
        <end position="16"/>
    </location>
    <ligand>
        <name>substrate</name>
    </ligand>
</feature>
<comment type="function">
    <text evidence="12">Catalyzes the phosphorylation of ribose at O-5 in a reaction requiring ATP and magnesium. The resulting D-ribose-5-phosphate can then be used either for sythesis of nucleotides, histidine, and tryptophan, or as a component of the pentose phosphate pathway.</text>
</comment>
<evidence type="ECO:0000256" key="10">
    <source>
        <dbReference type="ARBA" id="ARBA00022958"/>
    </source>
</evidence>
<feature type="binding site" evidence="12">
    <location>
        <position position="178"/>
    </location>
    <ligand>
        <name>ATP</name>
        <dbReference type="ChEBI" id="CHEBI:30616"/>
    </ligand>
</feature>
<keyword evidence="15" id="KW-1185">Reference proteome</keyword>
<keyword evidence="4 12" id="KW-0808">Transferase</keyword>
<keyword evidence="11 12" id="KW-0119">Carbohydrate metabolism</keyword>
<dbReference type="PROSITE" id="PS00584">
    <property type="entry name" value="PFKB_KINASES_2"/>
    <property type="match status" value="1"/>
</dbReference>
<evidence type="ECO:0000256" key="7">
    <source>
        <dbReference type="ARBA" id="ARBA00022777"/>
    </source>
</evidence>
<evidence type="ECO:0000256" key="9">
    <source>
        <dbReference type="ARBA" id="ARBA00022842"/>
    </source>
</evidence>
<evidence type="ECO:0000259" key="13">
    <source>
        <dbReference type="Pfam" id="PF00294"/>
    </source>
</evidence>
<dbReference type="SUPFAM" id="SSF53613">
    <property type="entry name" value="Ribokinase-like"/>
    <property type="match status" value="1"/>
</dbReference>
<evidence type="ECO:0000256" key="1">
    <source>
        <dbReference type="ARBA" id="ARBA00005380"/>
    </source>
</evidence>
<feature type="binding site" evidence="12">
    <location>
        <begin position="197"/>
        <end position="202"/>
    </location>
    <ligand>
        <name>ATP</name>
        <dbReference type="ChEBI" id="CHEBI:30616"/>
    </ligand>
</feature>
<evidence type="ECO:0000256" key="3">
    <source>
        <dbReference type="ARBA" id="ARBA00016943"/>
    </source>
</evidence>
<keyword evidence="5 12" id="KW-0479">Metal-binding</keyword>
<evidence type="ECO:0000256" key="5">
    <source>
        <dbReference type="ARBA" id="ARBA00022723"/>
    </source>
</evidence>
<keyword evidence="10 12" id="KW-0630">Potassium</keyword>